<dbReference type="FunFam" id="1.10.10.10:FF:000001">
    <property type="entry name" value="LysR family transcriptional regulator"/>
    <property type="match status" value="1"/>
</dbReference>
<dbReference type="InterPro" id="IPR036388">
    <property type="entry name" value="WH-like_DNA-bd_sf"/>
</dbReference>
<dbReference type="PROSITE" id="PS50931">
    <property type="entry name" value="HTH_LYSR"/>
    <property type="match status" value="1"/>
</dbReference>
<sequence length="317" mass="34689">MNELKAMRTFAQVADSGSFINASRALDVAPAVVTRVVAELEQHLGARLMTRTTRRVTLTEVGERYLDRVRGILEDVEEATGLVRQTQSEPDGEVRVAASPEFAAHQLARRLPRFHAVCPKVVVKVTAAGPVRSLDPGQDITIVVKQSPLDGDFIARRLARSEVIGCATPEYLDRFGRPSHPSELVGHRLLTPPLQGAITFSRRPDDDCSAGECVTVIPTLSQLHSMNPDLHRASALAGLGIAGLPSFSIDGDLRNHSLEQVLPAWHVADLSIWACMPTRRHVPASTRAFMEFLVDEFGGVEDDPWIPSADFVRTLVQ</sequence>
<protein>
    <submittedName>
        <fullName evidence="6">DNA-binding transcriptional LysR family regulator</fullName>
    </submittedName>
</protein>
<dbReference type="Proteomes" id="UP000293671">
    <property type="component" value="Unassembled WGS sequence"/>
</dbReference>
<gene>
    <name evidence="6" type="ORF">EV670_3450</name>
</gene>
<dbReference type="GO" id="GO:0003700">
    <property type="term" value="F:DNA-binding transcription factor activity"/>
    <property type="evidence" value="ECO:0007669"/>
    <property type="project" value="InterPro"/>
</dbReference>
<dbReference type="OrthoDB" id="9080899at2"/>
<reference evidence="6 7" key="1">
    <citation type="submission" date="2019-02" db="EMBL/GenBank/DDBJ databases">
        <title>Genomic Encyclopedia of Type Strains, Phase IV (KMG-IV): sequencing the most valuable type-strain genomes for metagenomic binning, comparative biology and taxonomic classification.</title>
        <authorList>
            <person name="Goeker M."/>
        </authorList>
    </citation>
    <scope>NUCLEOTIDE SEQUENCE [LARGE SCALE GENOMIC DNA]</scope>
    <source>
        <strain evidence="6 7">DSM 19570</strain>
    </source>
</reference>
<dbReference type="Gene3D" id="3.40.190.290">
    <property type="match status" value="1"/>
</dbReference>
<comment type="caution">
    <text evidence="6">The sequence shown here is derived from an EMBL/GenBank/DDBJ whole genome shotgun (WGS) entry which is preliminary data.</text>
</comment>
<evidence type="ECO:0000313" key="7">
    <source>
        <dbReference type="Proteomes" id="UP000293671"/>
    </source>
</evidence>
<dbReference type="RefSeq" id="WP_130434474.1">
    <property type="nucleotide sequence ID" value="NZ_SHKP01000009.1"/>
</dbReference>
<keyword evidence="2" id="KW-0805">Transcription regulation</keyword>
<comment type="similarity">
    <text evidence="1">Belongs to the LysR transcriptional regulatory family.</text>
</comment>
<evidence type="ECO:0000256" key="1">
    <source>
        <dbReference type="ARBA" id="ARBA00009437"/>
    </source>
</evidence>
<keyword evidence="7" id="KW-1185">Reference proteome</keyword>
<dbReference type="PANTHER" id="PTHR30537:SF5">
    <property type="entry name" value="HTH-TYPE TRANSCRIPTIONAL ACTIVATOR TTDR-RELATED"/>
    <property type="match status" value="1"/>
</dbReference>
<dbReference type="SUPFAM" id="SSF53850">
    <property type="entry name" value="Periplasmic binding protein-like II"/>
    <property type="match status" value="1"/>
</dbReference>
<name>A0A4Q7V9U0_9BURK</name>
<dbReference type="Pfam" id="PF03466">
    <property type="entry name" value="LysR_substrate"/>
    <property type="match status" value="1"/>
</dbReference>
<dbReference type="Pfam" id="PF00126">
    <property type="entry name" value="HTH_1"/>
    <property type="match status" value="1"/>
</dbReference>
<evidence type="ECO:0000256" key="2">
    <source>
        <dbReference type="ARBA" id="ARBA00023015"/>
    </source>
</evidence>
<organism evidence="6 7">
    <name type="scientific">Rivibacter subsaxonicus</name>
    <dbReference type="NCBI Taxonomy" id="457575"/>
    <lineage>
        <taxon>Bacteria</taxon>
        <taxon>Pseudomonadati</taxon>
        <taxon>Pseudomonadota</taxon>
        <taxon>Betaproteobacteria</taxon>
        <taxon>Burkholderiales</taxon>
        <taxon>Rivibacter</taxon>
    </lineage>
</organism>
<dbReference type="InterPro" id="IPR000847">
    <property type="entry name" value="LysR_HTH_N"/>
</dbReference>
<accession>A0A4Q7V9U0</accession>
<dbReference type="CDD" id="cd08422">
    <property type="entry name" value="PBP2_CrgA_like"/>
    <property type="match status" value="1"/>
</dbReference>
<feature type="domain" description="HTH lysR-type" evidence="5">
    <location>
        <begin position="1"/>
        <end position="59"/>
    </location>
</feature>
<evidence type="ECO:0000259" key="5">
    <source>
        <dbReference type="PROSITE" id="PS50931"/>
    </source>
</evidence>
<evidence type="ECO:0000256" key="4">
    <source>
        <dbReference type="ARBA" id="ARBA00023163"/>
    </source>
</evidence>
<dbReference type="InterPro" id="IPR036390">
    <property type="entry name" value="WH_DNA-bd_sf"/>
</dbReference>
<dbReference type="AlphaFoldDB" id="A0A4Q7V9U0"/>
<dbReference type="InterPro" id="IPR058163">
    <property type="entry name" value="LysR-type_TF_proteobact-type"/>
</dbReference>
<evidence type="ECO:0000256" key="3">
    <source>
        <dbReference type="ARBA" id="ARBA00023125"/>
    </source>
</evidence>
<evidence type="ECO:0000313" key="6">
    <source>
        <dbReference type="EMBL" id="RZT92477.1"/>
    </source>
</evidence>
<dbReference type="InterPro" id="IPR005119">
    <property type="entry name" value="LysR_subst-bd"/>
</dbReference>
<keyword evidence="3 6" id="KW-0238">DNA-binding</keyword>
<dbReference type="GO" id="GO:0003677">
    <property type="term" value="F:DNA binding"/>
    <property type="evidence" value="ECO:0007669"/>
    <property type="project" value="UniProtKB-KW"/>
</dbReference>
<dbReference type="EMBL" id="SHKP01000009">
    <property type="protein sequence ID" value="RZT92477.1"/>
    <property type="molecule type" value="Genomic_DNA"/>
</dbReference>
<dbReference type="SUPFAM" id="SSF46785">
    <property type="entry name" value="Winged helix' DNA-binding domain"/>
    <property type="match status" value="1"/>
</dbReference>
<proteinExistence type="inferred from homology"/>
<dbReference type="PANTHER" id="PTHR30537">
    <property type="entry name" value="HTH-TYPE TRANSCRIPTIONAL REGULATOR"/>
    <property type="match status" value="1"/>
</dbReference>
<keyword evidence="4" id="KW-0804">Transcription</keyword>
<dbReference type="Gene3D" id="1.10.10.10">
    <property type="entry name" value="Winged helix-like DNA-binding domain superfamily/Winged helix DNA-binding domain"/>
    <property type="match status" value="1"/>
</dbReference>